<dbReference type="AlphaFoldDB" id="A0A0W0EXZ4"/>
<evidence type="ECO:0000313" key="4">
    <source>
        <dbReference type="Proteomes" id="UP000054988"/>
    </source>
</evidence>
<sequence>MSVNEEDQAILSNFGQRAMWNTIAAICESGFWAIYLVLFAFAIRIQIKRGIRSSATIILLVVSILLFASSTALWAMFVSSLLAQFEGFFVKYSELDFDDRFTRIQIEKTKLWFPEEALFLFNMIVGDGVVIWRAWVLCSNTRLKKLVYIPIVMLSASFAFAIVTLNCLAEDGFGSQSTESDGSRTCQWGEPIAWGISLLTNVTATSLIAIRAWSHHRFLTKCLGQSRRRSQGEKMLLILVESGFIYCLFWMSQLILFFPVVLGTPAQRLYSILSGMGDQISGLYPTLIIILVNMQRSMSDDPDLQLSATTGPTSGQLSTLQFQTVLSSSEESGTSTSADEADKPIEQSQARTQTGSSPQVV</sequence>
<keyword evidence="2" id="KW-1133">Transmembrane helix</keyword>
<evidence type="ECO:0000256" key="2">
    <source>
        <dbReference type="SAM" id="Phobius"/>
    </source>
</evidence>
<feature type="transmembrane region" description="Helical" evidence="2">
    <location>
        <begin position="235"/>
        <end position="258"/>
    </location>
</feature>
<feature type="region of interest" description="Disordered" evidence="1">
    <location>
        <begin position="325"/>
        <end position="361"/>
    </location>
</feature>
<name>A0A0W0EXZ4_MONRR</name>
<keyword evidence="2" id="KW-0472">Membrane</keyword>
<dbReference type="EMBL" id="LATX01002459">
    <property type="protein sequence ID" value="KTB28929.1"/>
    <property type="molecule type" value="Genomic_DNA"/>
</dbReference>
<evidence type="ECO:0000256" key="1">
    <source>
        <dbReference type="SAM" id="MobiDB-lite"/>
    </source>
</evidence>
<feature type="compositionally biased region" description="Low complexity" evidence="1">
    <location>
        <begin position="327"/>
        <end position="337"/>
    </location>
</feature>
<feature type="transmembrane region" description="Helical" evidence="2">
    <location>
        <begin position="55"/>
        <end position="77"/>
    </location>
</feature>
<proteinExistence type="predicted"/>
<dbReference type="eggNOG" id="ENOG502SS20">
    <property type="taxonomic scope" value="Eukaryota"/>
</dbReference>
<feature type="transmembrane region" description="Helical" evidence="2">
    <location>
        <begin position="117"/>
        <end position="135"/>
    </location>
</feature>
<feature type="transmembrane region" description="Helical" evidence="2">
    <location>
        <begin position="20"/>
        <end position="43"/>
    </location>
</feature>
<dbReference type="Proteomes" id="UP000054988">
    <property type="component" value="Unassembled WGS sequence"/>
</dbReference>
<accession>A0A0W0EXZ4</accession>
<evidence type="ECO:0000313" key="3">
    <source>
        <dbReference type="EMBL" id="KTB28929.1"/>
    </source>
</evidence>
<comment type="caution">
    <text evidence="3">The sequence shown here is derived from an EMBL/GenBank/DDBJ whole genome shotgun (WGS) entry which is preliminary data.</text>
</comment>
<feature type="transmembrane region" description="Helical" evidence="2">
    <location>
        <begin position="192"/>
        <end position="214"/>
    </location>
</feature>
<organism evidence="3 4">
    <name type="scientific">Moniliophthora roreri</name>
    <name type="common">Frosty pod rot fungus</name>
    <name type="synonym">Monilia roreri</name>
    <dbReference type="NCBI Taxonomy" id="221103"/>
    <lineage>
        <taxon>Eukaryota</taxon>
        <taxon>Fungi</taxon>
        <taxon>Dikarya</taxon>
        <taxon>Basidiomycota</taxon>
        <taxon>Agaricomycotina</taxon>
        <taxon>Agaricomycetes</taxon>
        <taxon>Agaricomycetidae</taxon>
        <taxon>Agaricales</taxon>
        <taxon>Marasmiineae</taxon>
        <taxon>Marasmiaceae</taxon>
        <taxon>Moniliophthora</taxon>
    </lineage>
</organism>
<feature type="transmembrane region" description="Helical" evidence="2">
    <location>
        <begin position="147"/>
        <end position="165"/>
    </location>
</feature>
<keyword evidence="2" id="KW-0812">Transmembrane</keyword>
<feature type="transmembrane region" description="Helical" evidence="2">
    <location>
        <begin position="270"/>
        <end position="292"/>
    </location>
</feature>
<gene>
    <name evidence="3" type="ORF">WG66_18499</name>
</gene>
<feature type="compositionally biased region" description="Polar residues" evidence="1">
    <location>
        <begin position="346"/>
        <end position="361"/>
    </location>
</feature>
<reference evidence="3 4" key="1">
    <citation type="submission" date="2015-12" db="EMBL/GenBank/DDBJ databases">
        <title>Draft genome sequence of Moniliophthora roreri, the causal agent of frosty pod rot of cacao.</title>
        <authorList>
            <person name="Aime M.C."/>
            <person name="Diaz-Valderrama J.R."/>
            <person name="Kijpornyongpan T."/>
            <person name="Phillips-Mora W."/>
        </authorList>
    </citation>
    <scope>NUCLEOTIDE SEQUENCE [LARGE SCALE GENOMIC DNA]</scope>
    <source>
        <strain evidence="3 4">MCA 2952</strain>
    </source>
</reference>
<protein>
    <submittedName>
        <fullName evidence="3">Uncharacterized protein</fullName>
    </submittedName>
</protein>